<accession>A0A3B0CLS2</accession>
<dbReference type="OrthoDB" id="6044697at2"/>
<feature type="domain" description="DUF4434" evidence="1">
    <location>
        <begin position="6"/>
        <end position="287"/>
    </location>
</feature>
<dbReference type="Proteomes" id="UP000282311">
    <property type="component" value="Unassembled WGS sequence"/>
</dbReference>
<keyword evidence="3" id="KW-1185">Reference proteome</keyword>
<proteinExistence type="predicted"/>
<comment type="caution">
    <text evidence="2">The sequence shown here is derived from an EMBL/GenBank/DDBJ whole genome shotgun (WGS) entry which is preliminary data.</text>
</comment>
<dbReference type="InterPro" id="IPR017853">
    <property type="entry name" value="GH"/>
</dbReference>
<evidence type="ECO:0000259" key="1">
    <source>
        <dbReference type="Pfam" id="PF14488"/>
    </source>
</evidence>
<dbReference type="EMBL" id="RBAH01000003">
    <property type="protein sequence ID" value="RKN85811.1"/>
    <property type="molecule type" value="Genomic_DNA"/>
</dbReference>
<dbReference type="RefSeq" id="WP_120746180.1">
    <property type="nucleotide sequence ID" value="NZ_RBAH01000003.1"/>
</dbReference>
<dbReference type="Pfam" id="PF14488">
    <property type="entry name" value="DUF4434"/>
    <property type="match status" value="1"/>
</dbReference>
<dbReference type="SUPFAM" id="SSF51445">
    <property type="entry name" value="(Trans)glycosidases"/>
    <property type="match status" value="1"/>
</dbReference>
<evidence type="ECO:0000313" key="3">
    <source>
        <dbReference type="Proteomes" id="UP000282311"/>
    </source>
</evidence>
<name>A0A3B0CLS2_9BACL</name>
<dbReference type="Gene3D" id="3.20.20.80">
    <property type="entry name" value="Glycosidases"/>
    <property type="match status" value="1"/>
</dbReference>
<dbReference type="AlphaFoldDB" id="A0A3B0CLS2"/>
<reference evidence="2 3" key="1">
    <citation type="journal article" date="2007" name="Int. J. Syst. Evol. Microbiol.">
        <title>Paenibacillus ginsengarvi sp. nov., isolated from soil from ginseng cultivation.</title>
        <authorList>
            <person name="Yoon M.H."/>
            <person name="Ten L.N."/>
            <person name="Im W.T."/>
        </authorList>
    </citation>
    <scope>NUCLEOTIDE SEQUENCE [LARGE SCALE GENOMIC DNA]</scope>
    <source>
        <strain evidence="2 3">KCTC 13059</strain>
    </source>
</reference>
<evidence type="ECO:0000313" key="2">
    <source>
        <dbReference type="EMBL" id="RKN85811.1"/>
    </source>
</evidence>
<organism evidence="2 3">
    <name type="scientific">Paenibacillus ginsengarvi</name>
    <dbReference type="NCBI Taxonomy" id="400777"/>
    <lineage>
        <taxon>Bacteria</taxon>
        <taxon>Bacillati</taxon>
        <taxon>Bacillota</taxon>
        <taxon>Bacilli</taxon>
        <taxon>Bacillales</taxon>
        <taxon>Paenibacillaceae</taxon>
        <taxon>Paenibacillus</taxon>
    </lineage>
</organism>
<dbReference type="InterPro" id="IPR027849">
    <property type="entry name" value="DUF4434"/>
</dbReference>
<gene>
    <name evidence="2" type="ORF">D7M11_05610</name>
</gene>
<sequence>MALKRITGSWFDFYHPNPYEGDCWNSVTQRFTEADWELKLAEMAEAGMDTLVLLNVALHGKAFYPSAIWSHRWDTVCPDPLEAVLKAGDKLGLTIYVGNGFYTTPIMGSLSTSGETTQLRFDFARELAARYGHHASFAGWYLPVEAAIFTHFPDHYIAYANEMSGFLRKLGPEKVLIAPYGTRSITGDDRFVSQLRSLDVDYIAYQDEIGVDRTTFEAVDATFAKLREAHDRAGIPLWSDLEVFRFAGKVLHPGPFERVRRQLEILSKYSDKVLCYQYLGMMNKPGSPVHAGHESSVRLYEDYRAFLRDNGLWDTAGQAGTERKG</sequence>
<protein>
    <submittedName>
        <fullName evidence="2">DUF4434 domain-containing protein</fullName>
    </submittedName>
</protein>